<dbReference type="AlphaFoldDB" id="A0A8T0PFR5"/>
<accession>A0A8T0PFR5</accession>
<feature type="region of interest" description="Disordered" evidence="1">
    <location>
        <begin position="1"/>
        <end position="88"/>
    </location>
</feature>
<organism evidence="2 3">
    <name type="scientific">Panicum virgatum</name>
    <name type="common">Blackwell switchgrass</name>
    <dbReference type="NCBI Taxonomy" id="38727"/>
    <lineage>
        <taxon>Eukaryota</taxon>
        <taxon>Viridiplantae</taxon>
        <taxon>Streptophyta</taxon>
        <taxon>Embryophyta</taxon>
        <taxon>Tracheophyta</taxon>
        <taxon>Spermatophyta</taxon>
        <taxon>Magnoliopsida</taxon>
        <taxon>Liliopsida</taxon>
        <taxon>Poales</taxon>
        <taxon>Poaceae</taxon>
        <taxon>PACMAD clade</taxon>
        <taxon>Panicoideae</taxon>
        <taxon>Panicodae</taxon>
        <taxon>Paniceae</taxon>
        <taxon>Panicinae</taxon>
        <taxon>Panicum</taxon>
        <taxon>Panicum sect. Hiantes</taxon>
    </lineage>
</organism>
<evidence type="ECO:0000256" key="1">
    <source>
        <dbReference type="SAM" id="MobiDB-lite"/>
    </source>
</evidence>
<dbReference type="Proteomes" id="UP000823388">
    <property type="component" value="Chromosome 8N"/>
</dbReference>
<comment type="caution">
    <text evidence="2">The sequence shown here is derived from an EMBL/GenBank/DDBJ whole genome shotgun (WGS) entry which is preliminary data.</text>
</comment>
<name>A0A8T0PFR5_PANVG</name>
<gene>
    <name evidence="2" type="ORF">PVAP13_8NG176903</name>
</gene>
<reference evidence="2" key="1">
    <citation type="submission" date="2020-05" db="EMBL/GenBank/DDBJ databases">
        <title>WGS assembly of Panicum virgatum.</title>
        <authorList>
            <person name="Lovell J.T."/>
            <person name="Jenkins J."/>
            <person name="Shu S."/>
            <person name="Juenger T.E."/>
            <person name="Schmutz J."/>
        </authorList>
    </citation>
    <scope>NUCLEOTIDE SEQUENCE</scope>
    <source>
        <strain evidence="2">AP13</strain>
    </source>
</reference>
<evidence type="ECO:0000313" key="2">
    <source>
        <dbReference type="EMBL" id="KAG2557264.1"/>
    </source>
</evidence>
<sequence length="121" mass="12359">MAATNSTIKATQDHQGSATLHTNTSSNSEMALGLGRLLFGAPPAAGTKMATPPPEAGEGEQTTVKQHAANDQGAAAGQVAAGKRKQMGDEVGGVAKLEGRKKKGAPIVVHHFPFHSRPGLL</sequence>
<feature type="compositionally biased region" description="Polar residues" evidence="1">
    <location>
        <begin position="1"/>
        <end position="29"/>
    </location>
</feature>
<keyword evidence="3" id="KW-1185">Reference proteome</keyword>
<evidence type="ECO:0000313" key="3">
    <source>
        <dbReference type="Proteomes" id="UP000823388"/>
    </source>
</evidence>
<protein>
    <submittedName>
        <fullName evidence="2">Uncharacterized protein</fullName>
    </submittedName>
</protein>
<feature type="compositionally biased region" description="Low complexity" evidence="1">
    <location>
        <begin position="66"/>
        <end position="81"/>
    </location>
</feature>
<dbReference type="EMBL" id="CM029052">
    <property type="protein sequence ID" value="KAG2557264.1"/>
    <property type="molecule type" value="Genomic_DNA"/>
</dbReference>
<proteinExistence type="predicted"/>